<keyword evidence="2 6" id="KW-0413">Isomerase</keyword>
<evidence type="ECO:0000256" key="5">
    <source>
        <dbReference type="PROSITE-ProRule" id="PRU00182"/>
    </source>
</evidence>
<evidence type="ECO:0000256" key="1">
    <source>
        <dbReference type="ARBA" id="ARBA00010876"/>
    </source>
</evidence>
<proteinExistence type="inferred from homology"/>
<protein>
    <recommendedName>
        <fullName evidence="6">Pseudouridine synthase</fullName>
        <ecNumber evidence="6">5.4.99.-</ecNumber>
    </recommendedName>
</protein>
<evidence type="ECO:0000256" key="4">
    <source>
        <dbReference type="PIRSR" id="PIRSR606225-1"/>
    </source>
</evidence>
<dbReference type="GO" id="GO:0160140">
    <property type="term" value="F:23S rRNA pseudouridine(1911/1915/1917) synthase activity"/>
    <property type="evidence" value="ECO:0007669"/>
    <property type="project" value="UniProtKB-EC"/>
</dbReference>
<dbReference type="EMBL" id="JAUOPB010000016">
    <property type="protein sequence ID" value="MDO6424693.1"/>
    <property type="molecule type" value="Genomic_DNA"/>
</dbReference>
<evidence type="ECO:0000313" key="8">
    <source>
        <dbReference type="EMBL" id="MDO6424693.1"/>
    </source>
</evidence>
<dbReference type="SUPFAM" id="SSF55120">
    <property type="entry name" value="Pseudouridine synthase"/>
    <property type="match status" value="1"/>
</dbReference>
<dbReference type="CDD" id="cd00165">
    <property type="entry name" value="S4"/>
    <property type="match status" value="1"/>
</dbReference>
<evidence type="ECO:0000259" key="7">
    <source>
        <dbReference type="SMART" id="SM00363"/>
    </source>
</evidence>
<dbReference type="GO" id="GO:0003723">
    <property type="term" value="F:RNA binding"/>
    <property type="evidence" value="ECO:0007669"/>
    <property type="project" value="UniProtKB-KW"/>
</dbReference>
<dbReference type="InterPro" id="IPR002942">
    <property type="entry name" value="S4_RNA-bd"/>
</dbReference>
<sequence length="321" mass="35474">MSISAALTARVPQEMAGNRLDQVCADLFPDYSRSRIQQWIKSGKLLVDDKTGKAKQKVFGGENLVLEPELQEEGEWLPEPINLNIVYEDEHILVINKQAGLVVHPAAGNWSGTLLNGLLHHVPSLVNVPRAGIVHRLDKDTTGLMVVAKSLPTQTHLVAQLQARTVSRHYQAVVHGTFAAKDKLGTVDIAIGRHPTQRVKMAALENSGKPAVTHYRVVKDLQGFAHVHLQLETGRTHQIRVHMAHIGYPLVGDQVYGKKVPTKVRNHNPGAVHADAFPRQALHAWRLSLVHPATEETVFWEADLPEDMVQLIDQLAEGEGD</sequence>
<feature type="active site" evidence="4">
    <location>
        <position position="138"/>
    </location>
</feature>
<dbReference type="Gene3D" id="3.30.2350.10">
    <property type="entry name" value="Pseudouridine synthase"/>
    <property type="match status" value="1"/>
</dbReference>
<dbReference type="EC" id="5.4.99.-" evidence="6"/>
<dbReference type="RefSeq" id="WP_303493893.1">
    <property type="nucleotide sequence ID" value="NZ_JAUOPB010000016.1"/>
</dbReference>
<dbReference type="InterPro" id="IPR006145">
    <property type="entry name" value="PsdUridine_synth_RsuA/RluA"/>
</dbReference>
<dbReference type="NCBIfam" id="TIGR00005">
    <property type="entry name" value="rluA_subfam"/>
    <property type="match status" value="1"/>
</dbReference>
<dbReference type="AlphaFoldDB" id="A0AAW7XDT0"/>
<dbReference type="GO" id="GO:0000455">
    <property type="term" value="P:enzyme-directed rRNA pseudouridine synthesis"/>
    <property type="evidence" value="ECO:0007669"/>
    <property type="project" value="TreeGrafter"/>
</dbReference>
<dbReference type="Proteomes" id="UP001169760">
    <property type="component" value="Unassembled WGS sequence"/>
</dbReference>
<comment type="caution">
    <text evidence="8">The sequence shown here is derived from an EMBL/GenBank/DDBJ whole genome shotgun (WGS) entry which is preliminary data.</text>
</comment>
<reference evidence="8" key="1">
    <citation type="submission" date="2023-07" db="EMBL/GenBank/DDBJ databases">
        <title>Genome content predicts the carbon catabolic preferences of heterotrophic bacteria.</title>
        <authorList>
            <person name="Gralka M."/>
        </authorList>
    </citation>
    <scope>NUCLEOTIDE SEQUENCE</scope>
    <source>
        <strain evidence="8">I3M17_2</strain>
    </source>
</reference>
<dbReference type="PANTHER" id="PTHR21600">
    <property type="entry name" value="MITOCHONDRIAL RNA PSEUDOURIDINE SYNTHASE"/>
    <property type="match status" value="1"/>
</dbReference>
<dbReference type="InterPro" id="IPR050188">
    <property type="entry name" value="RluA_PseudoU_synthase"/>
</dbReference>
<comment type="similarity">
    <text evidence="1 6">Belongs to the pseudouridine synthase RluA family.</text>
</comment>
<dbReference type="PANTHER" id="PTHR21600:SF44">
    <property type="entry name" value="RIBOSOMAL LARGE SUBUNIT PSEUDOURIDINE SYNTHASE D"/>
    <property type="match status" value="1"/>
</dbReference>
<evidence type="ECO:0000256" key="2">
    <source>
        <dbReference type="ARBA" id="ARBA00023235"/>
    </source>
</evidence>
<evidence type="ECO:0000313" key="9">
    <source>
        <dbReference type="Proteomes" id="UP001169760"/>
    </source>
</evidence>
<organism evidence="8 9">
    <name type="scientific">Saccharophagus degradans</name>
    <dbReference type="NCBI Taxonomy" id="86304"/>
    <lineage>
        <taxon>Bacteria</taxon>
        <taxon>Pseudomonadati</taxon>
        <taxon>Pseudomonadota</taxon>
        <taxon>Gammaproteobacteria</taxon>
        <taxon>Cellvibrionales</taxon>
        <taxon>Cellvibrionaceae</taxon>
        <taxon>Saccharophagus</taxon>
    </lineage>
</organism>
<name>A0AAW7XDT0_9GAMM</name>
<dbReference type="InterPro" id="IPR036986">
    <property type="entry name" value="S4_RNA-bd_sf"/>
</dbReference>
<feature type="domain" description="RNA-binding S4" evidence="7">
    <location>
        <begin position="18"/>
        <end position="82"/>
    </location>
</feature>
<comment type="function">
    <text evidence="6">Responsible for synthesis of pseudouridine from uracil.</text>
</comment>
<dbReference type="CDD" id="cd02869">
    <property type="entry name" value="PseudoU_synth_RluA_like"/>
    <property type="match status" value="1"/>
</dbReference>
<dbReference type="Gene3D" id="3.10.290.10">
    <property type="entry name" value="RNA-binding S4 domain"/>
    <property type="match status" value="1"/>
</dbReference>
<keyword evidence="5" id="KW-0694">RNA-binding</keyword>
<comment type="catalytic activity">
    <reaction evidence="6">
        <text>a uridine in RNA = a pseudouridine in RNA</text>
        <dbReference type="Rhea" id="RHEA:48348"/>
        <dbReference type="Rhea" id="RHEA-COMP:12068"/>
        <dbReference type="Rhea" id="RHEA-COMP:12069"/>
        <dbReference type="ChEBI" id="CHEBI:65314"/>
        <dbReference type="ChEBI" id="CHEBI:65315"/>
    </reaction>
</comment>
<dbReference type="SUPFAM" id="SSF55174">
    <property type="entry name" value="Alpha-L RNA-binding motif"/>
    <property type="match status" value="1"/>
</dbReference>
<dbReference type="InterPro" id="IPR006224">
    <property type="entry name" value="PsdUridine_synth_RluA-like_CS"/>
</dbReference>
<dbReference type="Pfam" id="PF01479">
    <property type="entry name" value="S4"/>
    <property type="match status" value="1"/>
</dbReference>
<comment type="catalytic activity">
    <reaction evidence="3">
        <text>uridine(1911/1915/1917) in 23S rRNA = pseudouridine(1911/1915/1917) in 23S rRNA</text>
        <dbReference type="Rhea" id="RHEA:42524"/>
        <dbReference type="Rhea" id="RHEA-COMP:10097"/>
        <dbReference type="Rhea" id="RHEA-COMP:10098"/>
        <dbReference type="ChEBI" id="CHEBI:65314"/>
        <dbReference type="ChEBI" id="CHEBI:65315"/>
        <dbReference type="EC" id="5.4.99.23"/>
    </reaction>
</comment>
<evidence type="ECO:0000256" key="3">
    <source>
        <dbReference type="ARBA" id="ARBA00036882"/>
    </source>
</evidence>
<dbReference type="NCBIfam" id="NF008385">
    <property type="entry name" value="PRK11180.1"/>
    <property type="match status" value="1"/>
</dbReference>
<dbReference type="Pfam" id="PF00849">
    <property type="entry name" value="PseudoU_synth_2"/>
    <property type="match status" value="1"/>
</dbReference>
<dbReference type="SMART" id="SM00363">
    <property type="entry name" value="S4"/>
    <property type="match status" value="1"/>
</dbReference>
<dbReference type="PROSITE" id="PS50889">
    <property type="entry name" value="S4"/>
    <property type="match status" value="1"/>
</dbReference>
<accession>A0AAW7XDT0</accession>
<evidence type="ECO:0000256" key="6">
    <source>
        <dbReference type="RuleBase" id="RU362028"/>
    </source>
</evidence>
<dbReference type="InterPro" id="IPR020103">
    <property type="entry name" value="PsdUridine_synth_cat_dom_sf"/>
</dbReference>
<dbReference type="PROSITE" id="PS01129">
    <property type="entry name" value="PSI_RLU"/>
    <property type="match status" value="1"/>
</dbReference>
<gene>
    <name evidence="8" type="primary">rluD</name>
    <name evidence="8" type="ORF">Q4521_19545</name>
</gene>
<dbReference type="InterPro" id="IPR006225">
    <property type="entry name" value="PsdUridine_synth_RluC/D"/>
</dbReference>